<dbReference type="EMBL" id="QXFT01002465">
    <property type="protein sequence ID" value="KAE9297880.1"/>
    <property type="molecule type" value="Genomic_DNA"/>
</dbReference>
<feature type="region of interest" description="Disordered" evidence="2">
    <location>
        <begin position="1"/>
        <end position="32"/>
    </location>
</feature>
<dbReference type="Proteomes" id="UP000429607">
    <property type="component" value="Unassembled WGS sequence"/>
</dbReference>
<evidence type="ECO:0000313" key="7">
    <source>
        <dbReference type="Proteomes" id="UP000434957"/>
    </source>
</evidence>
<dbReference type="AlphaFoldDB" id="A0A6A3J2P4"/>
<protein>
    <submittedName>
        <fullName evidence="4">Uncharacterized protein</fullName>
    </submittedName>
</protein>
<evidence type="ECO:0000256" key="2">
    <source>
        <dbReference type="SAM" id="MobiDB-lite"/>
    </source>
</evidence>
<keyword evidence="1" id="KW-0175">Coiled coil</keyword>
<comment type="caution">
    <text evidence="4">The sequence shown here is derived from an EMBL/GenBank/DDBJ whole genome shotgun (WGS) entry which is preliminary data.</text>
</comment>
<feature type="compositionally biased region" description="Basic residues" evidence="2">
    <location>
        <begin position="10"/>
        <end position="24"/>
    </location>
</feature>
<dbReference type="EMBL" id="QXFU01002467">
    <property type="protein sequence ID" value="KAE8985357.1"/>
    <property type="molecule type" value="Genomic_DNA"/>
</dbReference>
<organism evidence="4 6">
    <name type="scientific">Phytophthora rubi</name>
    <dbReference type="NCBI Taxonomy" id="129364"/>
    <lineage>
        <taxon>Eukaryota</taxon>
        <taxon>Sar</taxon>
        <taxon>Stramenopiles</taxon>
        <taxon>Oomycota</taxon>
        <taxon>Peronosporomycetes</taxon>
        <taxon>Peronosporales</taxon>
        <taxon>Peronosporaceae</taxon>
        <taxon>Phytophthora</taxon>
    </lineage>
</organism>
<sequence>MSSTPVKKTVPPRRKRCKKPRSHQTQRQGVEPRVLVPGAHDDVAAPDQVFTDLQAALQAQDSKIEVLREEIKVQDAKIELLCKVNEDQDAKIKAQDAKIGAQDDKIQCQGRLIENMLAKDEEVSELIHCELNENDAEEVAVTEGVKENELLCFVYPRGWFTHE</sequence>
<name>A0A6A3J2P4_9STRA</name>
<reference evidence="6 8" key="1">
    <citation type="submission" date="2018-09" db="EMBL/GenBank/DDBJ databases">
        <title>Genomic investigation of the strawberry pathogen Phytophthora fragariae indicates pathogenicity is determined by transcriptional variation in three key races.</title>
        <authorList>
            <person name="Adams T.M."/>
            <person name="Armitage A.D."/>
            <person name="Sobczyk M.K."/>
            <person name="Bates H.J."/>
            <person name="Dunwell J.M."/>
            <person name="Nellist C.F."/>
            <person name="Harrison R.J."/>
        </authorList>
    </citation>
    <scope>NUCLEOTIDE SEQUENCE [LARGE SCALE GENOMIC DNA]</scope>
    <source>
        <strain evidence="4 6">SCRP249</strain>
        <strain evidence="3 8">SCRP324</strain>
        <strain evidence="5 7">SCRP333</strain>
    </source>
</reference>
<evidence type="ECO:0000313" key="4">
    <source>
        <dbReference type="EMBL" id="KAE8988177.1"/>
    </source>
</evidence>
<proteinExistence type="predicted"/>
<evidence type="ECO:0000313" key="3">
    <source>
        <dbReference type="EMBL" id="KAE8985357.1"/>
    </source>
</evidence>
<evidence type="ECO:0000256" key="1">
    <source>
        <dbReference type="SAM" id="Coils"/>
    </source>
</evidence>
<evidence type="ECO:0000313" key="8">
    <source>
        <dbReference type="Proteomes" id="UP000435112"/>
    </source>
</evidence>
<gene>
    <name evidence="4" type="ORF">PR001_g22120</name>
    <name evidence="3" type="ORF">PR002_g22666</name>
    <name evidence="5" type="ORF">PR003_g23389</name>
</gene>
<dbReference type="Proteomes" id="UP000435112">
    <property type="component" value="Unassembled WGS sequence"/>
</dbReference>
<accession>A0A6A3J2P4</accession>
<dbReference type="EMBL" id="QXFV01002416">
    <property type="protein sequence ID" value="KAE8988177.1"/>
    <property type="molecule type" value="Genomic_DNA"/>
</dbReference>
<dbReference type="Proteomes" id="UP000434957">
    <property type="component" value="Unassembled WGS sequence"/>
</dbReference>
<evidence type="ECO:0000313" key="6">
    <source>
        <dbReference type="Proteomes" id="UP000429607"/>
    </source>
</evidence>
<evidence type="ECO:0000313" key="5">
    <source>
        <dbReference type="EMBL" id="KAE9297880.1"/>
    </source>
</evidence>
<keyword evidence="7" id="KW-1185">Reference proteome</keyword>
<dbReference type="OrthoDB" id="10458749at2759"/>
<feature type="coiled-coil region" evidence="1">
    <location>
        <begin position="50"/>
        <end position="77"/>
    </location>
</feature>